<dbReference type="RefSeq" id="WP_210037289.1">
    <property type="nucleotide sequence ID" value="NZ_JBHLVU010000004.1"/>
</dbReference>
<evidence type="ECO:0000313" key="3">
    <source>
        <dbReference type="EMBL" id="MBW7456397.1"/>
    </source>
</evidence>
<dbReference type="PANTHER" id="PTHR30543:SF21">
    <property type="entry name" value="NAD(P)H-DEPENDENT FMN REDUCTASE LOT6"/>
    <property type="match status" value="1"/>
</dbReference>
<feature type="domain" description="NADPH-dependent FMN reductase-like" evidence="2">
    <location>
        <begin position="9"/>
        <end position="151"/>
    </location>
</feature>
<dbReference type="EMBL" id="JAHZIK010000567">
    <property type="protein sequence ID" value="MBW7456397.1"/>
    <property type="molecule type" value="Genomic_DNA"/>
</dbReference>
<dbReference type="Proteomes" id="UP001519887">
    <property type="component" value="Unassembled WGS sequence"/>
</dbReference>
<dbReference type="PANTHER" id="PTHR30543">
    <property type="entry name" value="CHROMATE REDUCTASE"/>
    <property type="match status" value="1"/>
</dbReference>
<dbReference type="SUPFAM" id="SSF52218">
    <property type="entry name" value="Flavoproteins"/>
    <property type="match status" value="1"/>
</dbReference>
<comment type="similarity">
    <text evidence="1">Belongs to the azoreductase type 2 family.</text>
</comment>
<accession>A0ABS7C650</accession>
<organism evidence="3 4">
    <name type="scientific">Paenibacillus sepulcri</name>
    <dbReference type="NCBI Taxonomy" id="359917"/>
    <lineage>
        <taxon>Bacteria</taxon>
        <taxon>Bacillati</taxon>
        <taxon>Bacillota</taxon>
        <taxon>Bacilli</taxon>
        <taxon>Bacillales</taxon>
        <taxon>Paenibacillaceae</taxon>
        <taxon>Paenibacillus</taxon>
    </lineage>
</organism>
<name>A0ABS7C650_9BACL</name>
<evidence type="ECO:0000259" key="2">
    <source>
        <dbReference type="Pfam" id="PF03358"/>
    </source>
</evidence>
<dbReference type="InterPro" id="IPR029039">
    <property type="entry name" value="Flavoprotein-like_sf"/>
</dbReference>
<dbReference type="InterPro" id="IPR050712">
    <property type="entry name" value="NAD(P)H-dep_reductase"/>
</dbReference>
<dbReference type="InterPro" id="IPR005025">
    <property type="entry name" value="FMN_Rdtase-like_dom"/>
</dbReference>
<gene>
    <name evidence="3" type="ORF">K0U00_20390</name>
</gene>
<evidence type="ECO:0000313" key="4">
    <source>
        <dbReference type="Proteomes" id="UP001519887"/>
    </source>
</evidence>
<keyword evidence="4" id="KW-1185">Reference proteome</keyword>
<sequence>MALDWRTKKVGLIVGSLRENSFNRMIAAAIPELDDSIVYESISIADLPLYNEDIDHGDGPEPVQRFREAIKRVDGIIIVSPEYNSGIPGVLKNALDWASTPTKTAALRRKPVGLVGATPGVKGTILSQQQIRQTLEATQAFVLPFQKMYISQVMDKVDLERRLLTDEATRKYLKRYVQQFILWIDQVPSLD</sequence>
<reference evidence="3 4" key="1">
    <citation type="submission" date="2021-07" db="EMBL/GenBank/DDBJ databases">
        <title>Paenibacillus radiodurans sp. nov., isolated from the southeastern edge of Tengger Desert.</title>
        <authorList>
            <person name="Zhang G."/>
        </authorList>
    </citation>
    <scope>NUCLEOTIDE SEQUENCE [LARGE SCALE GENOMIC DNA]</scope>
    <source>
        <strain evidence="3 4">CCM 7311</strain>
    </source>
</reference>
<proteinExistence type="inferred from homology"/>
<dbReference type="Pfam" id="PF03358">
    <property type="entry name" value="FMN_red"/>
    <property type="match status" value="1"/>
</dbReference>
<protein>
    <submittedName>
        <fullName evidence="3">NAD(P)H-dependent oxidoreductase</fullName>
    </submittedName>
</protein>
<evidence type="ECO:0000256" key="1">
    <source>
        <dbReference type="ARBA" id="ARBA00009428"/>
    </source>
</evidence>
<dbReference type="Gene3D" id="3.40.50.360">
    <property type="match status" value="1"/>
</dbReference>
<comment type="caution">
    <text evidence="3">The sequence shown here is derived from an EMBL/GenBank/DDBJ whole genome shotgun (WGS) entry which is preliminary data.</text>
</comment>